<evidence type="ECO:0000259" key="2">
    <source>
        <dbReference type="Pfam" id="PF13649"/>
    </source>
</evidence>
<keyword evidence="4" id="KW-1185">Reference proteome</keyword>
<sequence length="247" mass="27820">MQSQFDQLPDLYEDMADWPFRRFLEIPNFLAALGDLSDRDVLDFGCGNGMYSRLLKEKGARRVVGYDVSDGMLAFARARESEQPLGIDFTSDLGDDLAGQFDLVLAVYVLPYATTRDELRVMCEQMAKPLRPGGRLVTLPIHPDYVRDPAYYERFGFRLTPIGPDIDGGEVQLDLFGPDGTGPDEDTVTAYVWTKESIDEAMHAAGFAITQWIDYGRFRSAEADAQEELLRGYWERPHAAIVNCRVS</sequence>
<gene>
    <name evidence="3" type="ORF">ABEU19_000156</name>
</gene>
<evidence type="ECO:0000313" key="4">
    <source>
        <dbReference type="Proteomes" id="UP001629744"/>
    </source>
</evidence>
<accession>A0ABW9FNL1</accession>
<comment type="caution">
    <text evidence="3">The sequence shown here is derived from an EMBL/GenBank/DDBJ whole genome shotgun (WGS) entry which is preliminary data.</text>
</comment>
<dbReference type="SUPFAM" id="SSF53335">
    <property type="entry name" value="S-adenosyl-L-methionine-dependent methyltransferases"/>
    <property type="match status" value="1"/>
</dbReference>
<dbReference type="Pfam" id="PF13649">
    <property type="entry name" value="Methyltransf_25"/>
    <property type="match status" value="1"/>
</dbReference>
<dbReference type="RefSeq" id="WP_348609878.1">
    <property type="nucleotide sequence ID" value="NZ_CP157276.1"/>
</dbReference>
<evidence type="ECO:0000256" key="1">
    <source>
        <dbReference type="ARBA" id="ARBA00022679"/>
    </source>
</evidence>
<dbReference type="GO" id="GO:0032259">
    <property type="term" value="P:methylation"/>
    <property type="evidence" value="ECO:0007669"/>
    <property type="project" value="UniProtKB-KW"/>
</dbReference>
<organism evidence="3 4">
    <name type="scientific">Prescottella soli</name>
    <dbReference type="NCBI Taxonomy" id="1543852"/>
    <lineage>
        <taxon>Bacteria</taxon>
        <taxon>Bacillati</taxon>
        <taxon>Actinomycetota</taxon>
        <taxon>Actinomycetes</taxon>
        <taxon>Mycobacteriales</taxon>
        <taxon>Nocardiaceae</taxon>
        <taxon>Prescottella</taxon>
    </lineage>
</organism>
<dbReference type="CDD" id="cd02440">
    <property type="entry name" value="AdoMet_MTases"/>
    <property type="match status" value="1"/>
</dbReference>
<dbReference type="InterPro" id="IPR041698">
    <property type="entry name" value="Methyltransf_25"/>
</dbReference>
<proteinExistence type="predicted"/>
<feature type="domain" description="Methyltransferase" evidence="2">
    <location>
        <begin position="41"/>
        <end position="134"/>
    </location>
</feature>
<dbReference type="Proteomes" id="UP001629744">
    <property type="component" value="Unassembled WGS sequence"/>
</dbReference>
<evidence type="ECO:0000313" key="3">
    <source>
        <dbReference type="EMBL" id="MFM1726718.1"/>
    </source>
</evidence>
<dbReference type="PANTHER" id="PTHR43861">
    <property type="entry name" value="TRANS-ACONITATE 2-METHYLTRANSFERASE-RELATED"/>
    <property type="match status" value="1"/>
</dbReference>
<keyword evidence="3" id="KW-0489">Methyltransferase</keyword>
<dbReference type="Gene3D" id="3.40.50.150">
    <property type="entry name" value="Vaccinia Virus protein VP39"/>
    <property type="match status" value="1"/>
</dbReference>
<name>A0ABW9FNL1_9NOCA</name>
<reference evidence="3 4" key="1">
    <citation type="submission" date="2023-11" db="EMBL/GenBank/DDBJ databases">
        <authorList>
            <person name="Val-Calvo J."/>
            <person name="Scortti M."/>
            <person name="Vazquez-Boland J."/>
        </authorList>
    </citation>
    <scope>NUCLEOTIDE SEQUENCE [LARGE SCALE GENOMIC DNA]</scope>
    <source>
        <strain evidence="3 4">DSM 46662</strain>
    </source>
</reference>
<dbReference type="GO" id="GO:0008168">
    <property type="term" value="F:methyltransferase activity"/>
    <property type="evidence" value="ECO:0007669"/>
    <property type="project" value="UniProtKB-KW"/>
</dbReference>
<dbReference type="InterPro" id="IPR029063">
    <property type="entry name" value="SAM-dependent_MTases_sf"/>
</dbReference>
<dbReference type="EMBL" id="JBDLNU010000001">
    <property type="protein sequence ID" value="MFM1726718.1"/>
    <property type="molecule type" value="Genomic_DNA"/>
</dbReference>
<protein>
    <submittedName>
        <fullName evidence="3">Methyltransferase domain-containing protein</fullName>
    </submittedName>
</protein>
<keyword evidence="1" id="KW-0808">Transferase</keyword>